<evidence type="ECO:0000313" key="3">
    <source>
        <dbReference type="Proteomes" id="UP001165082"/>
    </source>
</evidence>
<feature type="non-terminal residue" evidence="2">
    <location>
        <position position="72"/>
    </location>
</feature>
<feature type="region of interest" description="Disordered" evidence="1">
    <location>
        <begin position="1"/>
        <end position="23"/>
    </location>
</feature>
<sequence length="72" mass="8060">MKKGKANVPPMMRSQYKQQQNMNSMREQMIEAQSVGPDGIPIFNMFVKSASGAGMWYPCGSFKGDERTKALI</sequence>
<dbReference type="Proteomes" id="UP001165082">
    <property type="component" value="Unassembled WGS sequence"/>
</dbReference>
<dbReference type="AlphaFoldDB" id="A0A9W7A2I6"/>
<protein>
    <submittedName>
        <fullName evidence="2">Uncharacterized protein</fullName>
    </submittedName>
</protein>
<gene>
    <name evidence="2" type="ORF">TrRE_jg5368</name>
</gene>
<organism evidence="2 3">
    <name type="scientific">Triparma retinervis</name>
    <dbReference type="NCBI Taxonomy" id="2557542"/>
    <lineage>
        <taxon>Eukaryota</taxon>
        <taxon>Sar</taxon>
        <taxon>Stramenopiles</taxon>
        <taxon>Ochrophyta</taxon>
        <taxon>Bolidophyceae</taxon>
        <taxon>Parmales</taxon>
        <taxon>Triparmaceae</taxon>
        <taxon>Triparma</taxon>
    </lineage>
</organism>
<proteinExistence type="predicted"/>
<accession>A0A9W7A2I6</accession>
<name>A0A9W7A2I6_9STRA</name>
<dbReference type="EMBL" id="BRXZ01001100">
    <property type="protein sequence ID" value="GMH62321.1"/>
    <property type="molecule type" value="Genomic_DNA"/>
</dbReference>
<comment type="caution">
    <text evidence="2">The sequence shown here is derived from an EMBL/GenBank/DDBJ whole genome shotgun (WGS) entry which is preliminary data.</text>
</comment>
<evidence type="ECO:0000313" key="2">
    <source>
        <dbReference type="EMBL" id="GMH62321.1"/>
    </source>
</evidence>
<evidence type="ECO:0000256" key="1">
    <source>
        <dbReference type="SAM" id="MobiDB-lite"/>
    </source>
</evidence>
<dbReference type="OrthoDB" id="5077at2759"/>
<keyword evidence="3" id="KW-1185">Reference proteome</keyword>
<reference evidence="2" key="1">
    <citation type="submission" date="2022-07" db="EMBL/GenBank/DDBJ databases">
        <title>Genome analysis of Parmales, a sister group of diatoms, reveals the evolutionary specialization of diatoms from phago-mixotrophs to photoautotrophs.</title>
        <authorList>
            <person name="Ban H."/>
            <person name="Sato S."/>
            <person name="Yoshikawa S."/>
            <person name="Kazumasa Y."/>
            <person name="Nakamura Y."/>
            <person name="Ichinomiya M."/>
            <person name="Saitoh K."/>
            <person name="Sato N."/>
            <person name="Blanc-Mathieu R."/>
            <person name="Endo H."/>
            <person name="Kuwata A."/>
            <person name="Ogata H."/>
        </authorList>
    </citation>
    <scope>NUCLEOTIDE SEQUENCE</scope>
</reference>